<sequence>MARPTLTSDRHRVHRIVFRLTSSEYECLLEQALQLGHRVNELARMLVISSLEVGEDERTLDPAFVTGLNYIGHNLNQITKRMHMTGRLSPSLTALCERIEALIDEATAKEFN</sequence>
<name>A0A934S5L1_9BACT</name>
<evidence type="ECO:0008006" key="3">
    <source>
        <dbReference type="Google" id="ProtNLM"/>
    </source>
</evidence>
<comment type="caution">
    <text evidence="1">The sequence shown here is derived from an EMBL/GenBank/DDBJ whole genome shotgun (WGS) entry which is preliminary data.</text>
</comment>
<proteinExistence type="predicted"/>
<dbReference type="Pfam" id="PF21983">
    <property type="entry name" value="NikA-like"/>
    <property type="match status" value="1"/>
</dbReference>
<evidence type="ECO:0000313" key="2">
    <source>
        <dbReference type="Proteomes" id="UP000603141"/>
    </source>
</evidence>
<dbReference type="Proteomes" id="UP000603141">
    <property type="component" value="Unassembled WGS sequence"/>
</dbReference>
<evidence type="ECO:0000313" key="1">
    <source>
        <dbReference type="EMBL" id="MBK1883525.1"/>
    </source>
</evidence>
<dbReference type="EMBL" id="JAENIJ010000023">
    <property type="protein sequence ID" value="MBK1883525.1"/>
    <property type="molecule type" value="Genomic_DNA"/>
</dbReference>
<dbReference type="AlphaFoldDB" id="A0A934S5L1"/>
<gene>
    <name evidence="1" type="ORF">JIN85_13955</name>
</gene>
<reference evidence="1" key="1">
    <citation type="submission" date="2021-01" db="EMBL/GenBank/DDBJ databases">
        <title>Modified the classification status of verrucomicrobia.</title>
        <authorList>
            <person name="Feng X."/>
        </authorList>
    </citation>
    <scope>NUCLEOTIDE SEQUENCE</scope>
    <source>
        <strain evidence="1">KCTC 22041</strain>
    </source>
</reference>
<keyword evidence="2" id="KW-1185">Reference proteome</keyword>
<dbReference type="InterPro" id="IPR053842">
    <property type="entry name" value="NikA-like"/>
</dbReference>
<dbReference type="RefSeq" id="WP_200271762.1">
    <property type="nucleotide sequence ID" value="NZ_JAENIJ010000023.1"/>
</dbReference>
<organism evidence="1 2">
    <name type="scientific">Luteolibacter pohnpeiensis</name>
    <dbReference type="NCBI Taxonomy" id="454153"/>
    <lineage>
        <taxon>Bacteria</taxon>
        <taxon>Pseudomonadati</taxon>
        <taxon>Verrucomicrobiota</taxon>
        <taxon>Verrucomicrobiia</taxon>
        <taxon>Verrucomicrobiales</taxon>
        <taxon>Verrucomicrobiaceae</taxon>
        <taxon>Luteolibacter</taxon>
    </lineage>
</organism>
<accession>A0A934S5L1</accession>
<protein>
    <recommendedName>
        <fullName evidence="3">Bacterial mobilisation domain-containing protein</fullName>
    </recommendedName>
</protein>